<evidence type="ECO:0000313" key="1">
    <source>
        <dbReference type="EMBL" id="KAI3719678.1"/>
    </source>
</evidence>
<keyword evidence="2" id="KW-1185">Reference proteome</keyword>
<gene>
    <name evidence="1" type="ORF">L6452_20580</name>
</gene>
<reference evidence="2" key="1">
    <citation type="journal article" date="2022" name="Mol. Ecol. Resour.">
        <title>The genomes of chicory, endive, great burdock and yacon provide insights into Asteraceae palaeo-polyploidization history and plant inulin production.</title>
        <authorList>
            <person name="Fan W."/>
            <person name="Wang S."/>
            <person name="Wang H."/>
            <person name="Wang A."/>
            <person name="Jiang F."/>
            <person name="Liu H."/>
            <person name="Zhao H."/>
            <person name="Xu D."/>
            <person name="Zhang Y."/>
        </authorList>
    </citation>
    <scope>NUCLEOTIDE SEQUENCE [LARGE SCALE GENOMIC DNA]</scope>
    <source>
        <strain evidence="2">cv. Niubang</strain>
    </source>
</reference>
<comment type="caution">
    <text evidence="1">The sequence shown here is derived from an EMBL/GenBank/DDBJ whole genome shotgun (WGS) entry which is preliminary data.</text>
</comment>
<proteinExistence type="predicted"/>
<evidence type="ECO:0000313" key="2">
    <source>
        <dbReference type="Proteomes" id="UP001055879"/>
    </source>
</evidence>
<reference evidence="1 2" key="2">
    <citation type="journal article" date="2022" name="Mol. Ecol. Resour.">
        <title>The genomes of chicory, endive, great burdock and yacon provide insights into Asteraceae paleo-polyploidization history and plant inulin production.</title>
        <authorList>
            <person name="Fan W."/>
            <person name="Wang S."/>
            <person name="Wang H."/>
            <person name="Wang A."/>
            <person name="Jiang F."/>
            <person name="Liu H."/>
            <person name="Zhao H."/>
            <person name="Xu D."/>
            <person name="Zhang Y."/>
        </authorList>
    </citation>
    <scope>NUCLEOTIDE SEQUENCE [LARGE SCALE GENOMIC DNA]</scope>
    <source>
        <strain evidence="2">cv. Niubang</strain>
    </source>
</reference>
<sequence>MNESCSKPDYQIFASVLKTCANNSNIKLGKCLHSGVIKLGLRSCQLVSKALLNMYAKCKALDDCRLIFDQISHPDDVTWNIMLSGLAGTRVHDSEVMKLYNAMNLGQHVKASSVTVAIVVPVCVRLKGLNLGKSVHSYVIKSGLESQTLVGNALVSMYMKFGCVSGDAYQVFDEMSERDVVSWNAMVAGLVENGLVFEAFAMFRRMIEEGTWPNYATIANILPVCALLDSSRAYQFGKAIHGYALHREELVADVSVVNSLVGFYSKIGRMQEAESLFKRMHSRDLVSWNSMIAGYTLNEFAGGEADSWLYYPSF</sequence>
<dbReference type="EMBL" id="CM042052">
    <property type="protein sequence ID" value="KAI3719678.1"/>
    <property type="molecule type" value="Genomic_DNA"/>
</dbReference>
<name>A0ACB9BCK7_ARCLA</name>
<protein>
    <submittedName>
        <fullName evidence="1">Uncharacterized protein</fullName>
    </submittedName>
</protein>
<accession>A0ACB9BCK7</accession>
<organism evidence="1 2">
    <name type="scientific">Arctium lappa</name>
    <name type="common">Greater burdock</name>
    <name type="synonym">Lappa major</name>
    <dbReference type="NCBI Taxonomy" id="4217"/>
    <lineage>
        <taxon>Eukaryota</taxon>
        <taxon>Viridiplantae</taxon>
        <taxon>Streptophyta</taxon>
        <taxon>Embryophyta</taxon>
        <taxon>Tracheophyta</taxon>
        <taxon>Spermatophyta</taxon>
        <taxon>Magnoliopsida</taxon>
        <taxon>eudicotyledons</taxon>
        <taxon>Gunneridae</taxon>
        <taxon>Pentapetalae</taxon>
        <taxon>asterids</taxon>
        <taxon>campanulids</taxon>
        <taxon>Asterales</taxon>
        <taxon>Asteraceae</taxon>
        <taxon>Carduoideae</taxon>
        <taxon>Cardueae</taxon>
        <taxon>Arctiinae</taxon>
        <taxon>Arctium</taxon>
    </lineage>
</organism>
<dbReference type="Proteomes" id="UP001055879">
    <property type="component" value="Linkage Group LG06"/>
</dbReference>